<gene>
    <name evidence="1" type="ORF">DPMN_017978</name>
</gene>
<evidence type="ECO:0000313" key="2">
    <source>
        <dbReference type="Proteomes" id="UP000828390"/>
    </source>
</evidence>
<comment type="caution">
    <text evidence="1">The sequence shown here is derived from an EMBL/GenBank/DDBJ whole genome shotgun (WGS) entry which is preliminary data.</text>
</comment>
<name>A0A9D4NFQ8_DREPO</name>
<reference evidence="1" key="2">
    <citation type="submission" date="2020-11" db="EMBL/GenBank/DDBJ databases">
        <authorList>
            <person name="McCartney M.A."/>
            <person name="Auch B."/>
            <person name="Kono T."/>
            <person name="Mallez S."/>
            <person name="Becker A."/>
            <person name="Gohl D.M."/>
            <person name="Silverstein K.A.T."/>
            <person name="Koren S."/>
            <person name="Bechman K.B."/>
            <person name="Herman A."/>
            <person name="Abrahante J.E."/>
            <person name="Garbe J."/>
        </authorList>
    </citation>
    <scope>NUCLEOTIDE SEQUENCE</scope>
    <source>
        <strain evidence="1">Duluth1</strain>
        <tissue evidence="1">Whole animal</tissue>
    </source>
</reference>
<protein>
    <submittedName>
        <fullName evidence="1">Uncharacterized protein</fullName>
    </submittedName>
</protein>
<accession>A0A9D4NFQ8</accession>
<feature type="non-terminal residue" evidence="1">
    <location>
        <position position="174"/>
    </location>
</feature>
<feature type="non-terminal residue" evidence="1">
    <location>
        <position position="1"/>
    </location>
</feature>
<proteinExistence type="predicted"/>
<keyword evidence="2" id="KW-1185">Reference proteome</keyword>
<sequence>TPFVDDESSKENPSEYAIPAKNAVEKIWALPDGTDYIAGKVHNVNITYNDIRLLDIGELLTDQFAENHILGLPCIFEKKDVLNKRKEIAATLLLYEVNVKECCPACGWKPEGEEKLSPSFCGVDGAGWGTGKKTPVQVDDWYAACAEEMERSGCMENTNDVHNNSHLADRFDGK</sequence>
<organism evidence="1 2">
    <name type="scientific">Dreissena polymorpha</name>
    <name type="common">Zebra mussel</name>
    <name type="synonym">Mytilus polymorpha</name>
    <dbReference type="NCBI Taxonomy" id="45954"/>
    <lineage>
        <taxon>Eukaryota</taxon>
        <taxon>Metazoa</taxon>
        <taxon>Spiralia</taxon>
        <taxon>Lophotrochozoa</taxon>
        <taxon>Mollusca</taxon>
        <taxon>Bivalvia</taxon>
        <taxon>Autobranchia</taxon>
        <taxon>Heteroconchia</taxon>
        <taxon>Euheterodonta</taxon>
        <taxon>Imparidentia</taxon>
        <taxon>Neoheterodontei</taxon>
        <taxon>Myida</taxon>
        <taxon>Dreissenoidea</taxon>
        <taxon>Dreissenidae</taxon>
        <taxon>Dreissena</taxon>
    </lineage>
</organism>
<dbReference type="AlphaFoldDB" id="A0A9D4NFQ8"/>
<reference evidence="1" key="1">
    <citation type="journal article" date="2019" name="bioRxiv">
        <title>The Genome of the Zebra Mussel, Dreissena polymorpha: A Resource for Invasive Species Research.</title>
        <authorList>
            <person name="McCartney M.A."/>
            <person name="Auch B."/>
            <person name="Kono T."/>
            <person name="Mallez S."/>
            <person name="Zhang Y."/>
            <person name="Obille A."/>
            <person name="Becker A."/>
            <person name="Abrahante J.E."/>
            <person name="Garbe J."/>
            <person name="Badalamenti J.P."/>
            <person name="Herman A."/>
            <person name="Mangelson H."/>
            <person name="Liachko I."/>
            <person name="Sullivan S."/>
            <person name="Sone E.D."/>
            <person name="Koren S."/>
            <person name="Silverstein K.A.T."/>
            <person name="Beckman K.B."/>
            <person name="Gohl D.M."/>
        </authorList>
    </citation>
    <scope>NUCLEOTIDE SEQUENCE</scope>
    <source>
        <strain evidence="1">Duluth1</strain>
        <tissue evidence="1">Whole animal</tissue>
    </source>
</reference>
<evidence type="ECO:0000313" key="1">
    <source>
        <dbReference type="EMBL" id="KAH3893826.1"/>
    </source>
</evidence>
<dbReference type="Proteomes" id="UP000828390">
    <property type="component" value="Unassembled WGS sequence"/>
</dbReference>
<dbReference type="EMBL" id="JAIWYP010000001">
    <property type="protein sequence ID" value="KAH3893826.1"/>
    <property type="molecule type" value="Genomic_DNA"/>
</dbReference>